<dbReference type="SUPFAM" id="SSF54403">
    <property type="entry name" value="Cystatin/monellin"/>
    <property type="match status" value="1"/>
</dbReference>
<name>A0A453INR4_AEGTS</name>
<dbReference type="AlphaFoldDB" id="A0A453INR4"/>
<proteinExistence type="inferred from homology"/>
<comment type="similarity">
    <text evidence="1">Belongs to the cystatin family. Phytocystatin subfamily.</text>
</comment>
<keyword evidence="2" id="KW-0646">Protease inhibitor</keyword>
<dbReference type="CDD" id="cd00042">
    <property type="entry name" value="CY"/>
    <property type="match status" value="1"/>
</dbReference>
<feature type="domain" description="Cystatin" evidence="5">
    <location>
        <begin position="45"/>
        <end position="126"/>
    </location>
</feature>
<evidence type="ECO:0000256" key="4">
    <source>
        <dbReference type="ARBA" id="ARBA00022821"/>
    </source>
</evidence>
<dbReference type="Proteomes" id="UP000015105">
    <property type="component" value="Chromosome 4D"/>
</dbReference>
<reference evidence="7" key="1">
    <citation type="journal article" date="2014" name="Science">
        <title>Ancient hybridizations among the ancestral genomes of bread wheat.</title>
        <authorList>
            <consortium name="International Wheat Genome Sequencing Consortium,"/>
            <person name="Marcussen T."/>
            <person name="Sandve S.R."/>
            <person name="Heier L."/>
            <person name="Spannagl M."/>
            <person name="Pfeifer M."/>
            <person name="Jakobsen K.S."/>
            <person name="Wulff B.B."/>
            <person name="Steuernagel B."/>
            <person name="Mayer K.F."/>
            <person name="Olsen O.A."/>
        </authorList>
    </citation>
    <scope>NUCLEOTIDE SEQUENCE [LARGE SCALE GENOMIC DNA]</scope>
    <source>
        <strain evidence="7">cv. AL8/78</strain>
    </source>
</reference>
<evidence type="ECO:0000313" key="7">
    <source>
        <dbReference type="Proteomes" id="UP000015105"/>
    </source>
</evidence>
<dbReference type="GO" id="GO:0006952">
    <property type="term" value="P:defense response"/>
    <property type="evidence" value="ECO:0007669"/>
    <property type="project" value="UniProtKB-KW"/>
</dbReference>
<keyword evidence="3" id="KW-0789">Thiol protease inhibitor</keyword>
<dbReference type="PANTHER" id="PTHR47116">
    <property type="entry name" value="PHLOEM FILAMENT PROTEIN"/>
    <property type="match status" value="1"/>
</dbReference>
<protein>
    <recommendedName>
        <fullName evidence="5">Cystatin domain-containing protein</fullName>
    </recommendedName>
</protein>
<keyword evidence="4" id="KW-0611">Plant defense</keyword>
<dbReference type="Gramene" id="AET4Gv20628900.1">
    <property type="protein sequence ID" value="AET4Gv20628900.1"/>
    <property type="gene ID" value="AET4Gv20628900"/>
</dbReference>
<reference evidence="6" key="4">
    <citation type="submission" date="2019-03" db="UniProtKB">
        <authorList>
            <consortium name="EnsemblPlants"/>
        </authorList>
    </citation>
    <scope>IDENTIFICATION</scope>
</reference>
<keyword evidence="7" id="KW-1185">Reference proteome</keyword>
<reference evidence="7" key="2">
    <citation type="journal article" date="2017" name="Nat. Plants">
        <title>The Aegilops tauschii genome reveals multiple impacts of transposons.</title>
        <authorList>
            <person name="Zhao G."/>
            <person name="Zou C."/>
            <person name="Li K."/>
            <person name="Wang K."/>
            <person name="Li T."/>
            <person name="Gao L."/>
            <person name="Zhang X."/>
            <person name="Wang H."/>
            <person name="Yang Z."/>
            <person name="Liu X."/>
            <person name="Jiang W."/>
            <person name="Mao L."/>
            <person name="Kong X."/>
            <person name="Jiao Y."/>
            <person name="Jia J."/>
        </authorList>
    </citation>
    <scope>NUCLEOTIDE SEQUENCE [LARGE SCALE GENOMIC DNA]</scope>
    <source>
        <strain evidence="7">cv. AL8/78</strain>
    </source>
</reference>
<evidence type="ECO:0000313" key="6">
    <source>
        <dbReference type="EnsemblPlants" id="AET4Gv20628900.1"/>
    </source>
</evidence>
<evidence type="ECO:0000256" key="1">
    <source>
        <dbReference type="ARBA" id="ARBA00007233"/>
    </source>
</evidence>
<dbReference type="InterPro" id="IPR000010">
    <property type="entry name" value="Cystatin_dom"/>
</dbReference>
<dbReference type="Pfam" id="PF16845">
    <property type="entry name" value="SQAPI"/>
    <property type="match status" value="1"/>
</dbReference>
<reference evidence="6" key="3">
    <citation type="journal article" date="2017" name="Nature">
        <title>Genome sequence of the progenitor of the wheat D genome Aegilops tauschii.</title>
        <authorList>
            <person name="Luo M.C."/>
            <person name="Gu Y.Q."/>
            <person name="Puiu D."/>
            <person name="Wang H."/>
            <person name="Twardziok S.O."/>
            <person name="Deal K.R."/>
            <person name="Huo N."/>
            <person name="Zhu T."/>
            <person name="Wang L."/>
            <person name="Wang Y."/>
            <person name="McGuire P.E."/>
            <person name="Liu S."/>
            <person name="Long H."/>
            <person name="Ramasamy R.K."/>
            <person name="Rodriguez J.C."/>
            <person name="Van S.L."/>
            <person name="Yuan L."/>
            <person name="Wang Z."/>
            <person name="Xia Z."/>
            <person name="Xiao L."/>
            <person name="Anderson O.D."/>
            <person name="Ouyang S."/>
            <person name="Liang Y."/>
            <person name="Zimin A.V."/>
            <person name="Pertea G."/>
            <person name="Qi P."/>
            <person name="Bennetzen J.L."/>
            <person name="Dai X."/>
            <person name="Dawson M.W."/>
            <person name="Muller H.G."/>
            <person name="Kugler K."/>
            <person name="Rivarola-Duarte L."/>
            <person name="Spannagl M."/>
            <person name="Mayer K.F.X."/>
            <person name="Lu F.H."/>
            <person name="Bevan M.W."/>
            <person name="Leroy P."/>
            <person name="Li P."/>
            <person name="You F.M."/>
            <person name="Sun Q."/>
            <person name="Liu Z."/>
            <person name="Lyons E."/>
            <person name="Wicker T."/>
            <person name="Salzberg S.L."/>
            <person name="Devos K.M."/>
            <person name="Dvorak J."/>
        </authorList>
    </citation>
    <scope>NUCLEOTIDE SEQUENCE [LARGE SCALE GENOMIC DNA]</scope>
    <source>
        <strain evidence="6">cv. AL8/78</strain>
    </source>
</reference>
<organism evidence="6 7">
    <name type="scientific">Aegilops tauschii subsp. strangulata</name>
    <name type="common">Goatgrass</name>
    <dbReference type="NCBI Taxonomy" id="200361"/>
    <lineage>
        <taxon>Eukaryota</taxon>
        <taxon>Viridiplantae</taxon>
        <taxon>Streptophyta</taxon>
        <taxon>Embryophyta</taxon>
        <taxon>Tracheophyta</taxon>
        <taxon>Spermatophyta</taxon>
        <taxon>Magnoliopsida</taxon>
        <taxon>Liliopsida</taxon>
        <taxon>Poales</taxon>
        <taxon>Poaceae</taxon>
        <taxon>BOP clade</taxon>
        <taxon>Pooideae</taxon>
        <taxon>Triticodae</taxon>
        <taxon>Triticeae</taxon>
        <taxon>Triticinae</taxon>
        <taxon>Aegilops</taxon>
    </lineage>
</organism>
<dbReference type="STRING" id="200361.A0A453INR4"/>
<evidence type="ECO:0000256" key="3">
    <source>
        <dbReference type="ARBA" id="ARBA00022704"/>
    </source>
</evidence>
<dbReference type="InterPro" id="IPR046350">
    <property type="entry name" value="Cystatin_sf"/>
</dbReference>
<dbReference type="Gene3D" id="3.10.450.10">
    <property type="match status" value="1"/>
</dbReference>
<evidence type="ECO:0000256" key="2">
    <source>
        <dbReference type="ARBA" id="ARBA00022690"/>
    </source>
</evidence>
<reference evidence="6" key="5">
    <citation type="journal article" date="2021" name="G3 (Bethesda)">
        <title>Aegilops tauschii genome assembly Aet v5.0 features greater sequence contiguity and improved annotation.</title>
        <authorList>
            <person name="Wang L."/>
            <person name="Zhu T."/>
            <person name="Rodriguez J.C."/>
            <person name="Deal K.R."/>
            <person name="Dubcovsky J."/>
            <person name="McGuire P.E."/>
            <person name="Lux T."/>
            <person name="Spannagl M."/>
            <person name="Mayer K.F.X."/>
            <person name="Baldrich P."/>
            <person name="Meyers B.C."/>
            <person name="Huo N."/>
            <person name="Gu Y.Q."/>
            <person name="Zhou H."/>
            <person name="Devos K.M."/>
            <person name="Bennetzen J.L."/>
            <person name="Unver T."/>
            <person name="Budak H."/>
            <person name="Gulick P.J."/>
            <person name="Galiba G."/>
            <person name="Kalapos B."/>
            <person name="Nelson D.R."/>
            <person name="Li P."/>
            <person name="You F.M."/>
            <person name="Luo M.C."/>
            <person name="Dvorak J."/>
        </authorList>
    </citation>
    <scope>NUCLEOTIDE SEQUENCE [LARGE SCALE GENOMIC DNA]</scope>
    <source>
        <strain evidence="6">cv. AL8/78</strain>
    </source>
</reference>
<dbReference type="InterPro" id="IPR027214">
    <property type="entry name" value="Cystatin"/>
</dbReference>
<evidence type="ECO:0000259" key="5">
    <source>
        <dbReference type="Pfam" id="PF16845"/>
    </source>
</evidence>
<dbReference type="EnsemblPlants" id="AET4Gv20628900.1">
    <property type="protein sequence ID" value="AET4Gv20628900.1"/>
    <property type="gene ID" value="AET4Gv20628900"/>
</dbReference>
<accession>A0A453INR4</accession>
<dbReference type="GO" id="GO:0004869">
    <property type="term" value="F:cysteine-type endopeptidase inhibitor activity"/>
    <property type="evidence" value="ECO:0007669"/>
    <property type="project" value="UniProtKB-KW"/>
</dbReference>
<sequence length="128" mass="14194">VHRSKGAYLATKPTAMRTCNILLVVLAALTIVYPATSAGEYWSPIENVNEPHVQDIGRWTVVEHVKQVHDGLKFSKVTGGGEQNVAGVKYHLVVDTVNHDDKHGRYEVVLIKDNTSNMRRIISFSPTS</sequence>